<proteinExistence type="predicted"/>
<evidence type="ECO:0000313" key="1">
    <source>
        <dbReference type="EMBL" id="TRW44358.1"/>
    </source>
</evidence>
<dbReference type="GO" id="GO:0016491">
    <property type="term" value="F:oxidoreductase activity"/>
    <property type="evidence" value="ECO:0007669"/>
    <property type="project" value="InterPro"/>
</dbReference>
<reference evidence="1 2" key="1">
    <citation type="submission" date="2019-07" db="EMBL/GenBank/DDBJ databases">
        <title>Georgenia wutianyii sp. nov. and Georgenia *** sp. nov. isolated from plateau pika (Ochotona curzoniae) in the Qinghai-Tibet plateau of China.</title>
        <authorList>
            <person name="Tian Z."/>
        </authorList>
    </citation>
    <scope>NUCLEOTIDE SEQUENCE [LARGE SCALE GENOMIC DNA]</scope>
    <source>
        <strain evidence="1 2">Z446</strain>
    </source>
</reference>
<protein>
    <submittedName>
        <fullName evidence="1">Nitroreductase family deazaflavin-dependent oxidoreductase</fullName>
    </submittedName>
</protein>
<dbReference type="AlphaFoldDB" id="A0A552WNK3"/>
<sequence>MSPLPRWLGRANRLVLNRVMGLVAPRLPGFAVLTHVGRRSGRQYSAVVNIFRVGPGYRVALTYGREADWVRNVLAAGGCWITTRGRRVELGEPRLVHDPVVAWAPPVVRELLGLLDVPDSLSFTIRPPRG</sequence>
<dbReference type="Pfam" id="PF04075">
    <property type="entry name" value="F420H2_quin_red"/>
    <property type="match status" value="1"/>
</dbReference>
<dbReference type="InterPro" id="IPR012349">
    <property type="entry name" value="Split_barrel_FMN-bd"/>
</dbReference>
<organism evidence="1 2">
    <name type="scientific">Georgenia yuyongxinii</name>
    <dbReference type="NCBI Taxonomy" id="2589797"/>
    <lineage>
        <taxon>Bacteria</taxon>
        <taxon>Bacillati</taxon>
        <taxon>Actinomycetota</taxon>
        <taxon>Actinomycetes</taxon>
        <taxon>Micrococcales</taxon>
        <taxon>Bogoriellaceae</taxon>
        <taxon>Georgenia</taxon>
    </lineage>
</organism>
<dbReference type="RefSeq" id="WP_143419090.1">
    <property type="nucleotide sequence ID" value="NZ_VJXR01000046.1"/>
</dbReference>
<gene>
    <name evidence="1" type="ORF">FJ693_13970</name>
</gene>
<keyword evidence="2" id="KW-1185">Reference proteome</keyword>
<accession>A0A552WNK3</accession>
<dbReference type="Proteomes" id="UP000318693">
    <property type="component" value="Unassembled WGS sequence"/>
</dbReference>
<dbReference type="InterPro" id="IPR004378">
    <property type="entry name" value="F420H2_quin_Rdtase"/>
</dbReference>
<evidence type="ECO:0000313" key="2">
    <source>
        <dbReference type="Proteomes" id="UP000318693"/>
    </source>
</evidence>
<dbReference type="NCBIfam" id="TIGR00026">
    <property type="entry name" value="hi_GC_TIGR00026"/>
    <property type="match status" value="1"/>
</dbReference>
<dbReference type="EMBL" id="VJXR01000046">
    <property type="protein sequence ID" value="TRW44358.1"/>
    <property type="molecule type" value="Genomic_DNA"/>
</dbReference>
<dbReference type="Gene3D" id="2.30.110.10">
    <property type="entry name" value="Electron Transport, Fmn-binding Protein, Chain A"/>
    <property type="match status" value="1"/>
</dbReference>
<name>A0A552WNK3_9MICO</name>
<comment type="caution">
    <text evidence="1">The sequence shown here is derived from an EMBL/GenBank/DDBJ whole genome shotgun (WGS) entry which is preliminary data.</text>
</comment>